<comment type="cofactor">
    <cofactor evidence="10">
        <name>Ca(2+)</name>
        <dbReference type="ChEBI" id="CHEBI:29108"/>
    </cofactor>
    <text evidence="10">Can bind about 5 Ca(2+) ions per subunit.</text>
</comment>
<dbReference type="SUPFAM" id="SSF51110">
    <property type="entry name" value="alpha-D-mannose-specific plant lectins"/>
    <property type="match status" value="1"/>
</dbReference>
<dbReference type="Pfam" id="PF01471">
    <property type="entry name" value="PG_binding_1"/>
    <property type="match status" value="1"/>
</dbReference>
<reference evidence="14" key="1">
    <citation type="submission" date="2021-02" db="EMBL/GenBank/DDBJ databases">
        <authorList>
            <person name="Nowell W R."/>
        </authorList>
    </citation>
    <scope>NUCLEOTIDE SEQUENCE</scope>
</reference>
<dbReference type="PRINTS" id="PR00138">
    <property type="entry name" value="MATRIXIN"/>
</dbReference>
<dbReference type="InterPro" id="IPR036426">
    <property type="entry name" value="Bulb-type_lectin_dom_sf"/>
</dbReference>
<feature type="binding site" evidence="10">
    <location>
        <position position="161"/>
    </location>
    <ligand>
        <name>Ca(2+)</name>
        <dbReference type="ChEBI" id="CHEBI:29108"/>
        <label>2</label>
    </ligand>
</feature>
<protein>
    <recommendedName>
        <fullName evidence="13">Bulb-type lectin domain-containing protein</fullName>
    </recommendedName>
</protein>
<dbReference type="EMBL" id="CAJNOJ010000679">
    <property type="protein sequence ID" value="CAF1508829.1"/>
    <property type="molecule type" value="Genomic_DNA"/>
</dbReference>
<proteinExistence type="inferred from homology"/>
<evidence type="ECO:0000256" key="12">
    <source>
        <dbReference type="SAM" id="SignalP"/>
    </source>
</evidence>
<dbReference type="CDD" id="cd04278">
    <property type="entry name" value="ZnMc_MMP"/>
    <property type="match status" value="1"/>
</dbReference>
<evidence type="ECO:0000256" key="5">
    <source>
        <dbReference type="ARBA" id="ARBA00022801"/>
    </source>
</evidence>
<dbReference type="InterPro" id="IPR002477">
    <property type="entry name" value="Peptidoglycan-bd-like"/>
</dbReference>
<feature type="binding site" evidence="10">
    <location>
        <position position="223"/>
    </location>
    <ligand>
        <name>Zn(2+)</name>
        <dbReference type="ChEBI" id="CHEBI:29105"/>
        <label>2</label>
        <note>catalytic</note>
    </ligand>
</feature>
<feature type="binding site" evidence="10">
    <location>
        <position position="201"/>
    </location>
    <ligand>
        <name>Ca(2+)</name>
        <dbReference type="ChEBI" id="CHEBI:29108"/>
        <label>1</label>
    </ligand>
</feature>
<keyword evidence="2" id="KW-0645">Protease</keyword>
<feature type="binding site" evidence="10">
    <location>
        <position position="201"/>
    </location>
    <ligand>
        <name>Ca(2+)</name>
        <dbReference type="ChEBI" id="CHEBI:29108"/>
        <label>3</label>
    </ligand>
</feature>
<keyword evidence="6 10" id="KW-0862">Zinc</keyword>
<keyword evidence="7" id="KW-0482">Metalloprotease</keyword>
<dbReference type="Gene3D" id="2.90.10.10">
    <property type="entry name" value="Bulb-type lectin domain"/>
    <property type="match status" value="1"/>
</dbReference>
<keyword evidence="5" id="KW-0378">Hydrolase</keyword>
<dbReference type="AlphaFoldDB" id="A0A815TI13"/>
<evidence type="ECO:0000313" key="15">
    <source>
        <dbReference type="EMBL" id="CAF1585805.1"/>
    </source>
</evidence>
<dbReference type="InterPro" id="IPR006026">
    <property type="entry name" value="Peptidase_Metallo"/>
</dbReference>
<evidence type="ECO:0000256" key="3">
    <source>
        <dbReference type="ARBA" id="ARBA00022723"/>
    </source>
</evidence>
<feature type="binding site" evidence="10">
    <location>
        <position position="178"/>
    </location>
    <ligand>
        <name>Ca(2+)</name>
        <dbReference type="ChEBI" id="CHEBI:29108"/>
        <label>3</label>
    </ligand>
</feature>
<evidence type="ECO:0000256" key="2">
    <source>
        <dbReference type="ARBA" id="ARBA00022670"/>
    </source>
</evidence>
<feature type="binding site" evidence="10">
    <location>
        <position position="219"/>
    </location>
    <ligand>
        <name>Zn(2+)</name>
        <dbReference type="ChEBI" id="CHEBI:29105"/>
        <label>2</label>
        <note>catalytic</note>
    </ligand>
</feature>
<evidence type="ECO:0000313" key="17">
    <source>
        <dbReference type="Proteomes" id="UP000663852"/>
    </source>
</evidence>
<evidence type="ECO:0000256" key="6">
    <source>
        <dbReference type="ARBA" id="ARBA00022833"/>
    </source>
</evidence>
<evidence type="ECO:0000256" key="10">
    <source>
        <dbReference type="PIRSR" id="PIRSR621190-2"/>
    </source>
</evidence>
<sequence>MERWSYLLLLQLLLHINISFAAPVDSATKDEVETTAQALDYLTQYGYNTCTNTSAMACSVGVSSLLKEFQKFYGLRQTGILDVTTKQLMSKPRCGNPDVQRMSQSNAYLKWSKNSLTWSLRGNPNEFSFEQTESIMKWAFEQWTDHIPIKIKQTCSTCNADIIIDFLSGNHGDGYSFDGPGKTLAHAFFPEDGRIHFDKDEKWNDGFTDDMSLYLVAVHEIGHAIGFDHQYSPQSIMYPTSQAMSSNDVLPSIDRDVAQNVYGYQYPSVLKEGQRLNMTQQLRAPDGNYFLAMQSDGNLVLYKHSSFDSLQAIWASGTNGHGVSPYYAILQFDGNFVVYDGNQDKIWETGTKETQLYTFLQMQDDGNLVLYKGHTTNAPIWATGTHRNSEDTTSTTYIIAKFHEVFPNDTIVAYKYKSGSAEWFYGTKLLDLQLKDDYWLRIIKFSTSVGESMTTDHVQLRATPYILKTKAETDGSKRRDILRDELKTAFPNHFVNVFIYNDNDWTRSSRNAKGTAYYEKNYGTEVDIVLT</sequence>
<comment type="cofactor">
    <cofactor evidence="10">
        <name>Zn(2+)</name>
        <dbReference type="ChEBI" id="CHEBI:29105"/>
    </cofactor>
    <text evidence="10">Binds 2 Zn(2+) ions per subunit.</text>
</comment>
<dbReference type="OrthoDB" id="406838at2759"/>
<dbReference type="Pfam" id="PF00413">
    <property type="entry name" value="Peptidase_M10"/>
    <property type="match status" value="1"/>
</dbReference>
<evidence type="ECO:0000313" key="14">
    <source>
        <dbReference type="EMBL" id="CAF1508829.1"/>
    </source>
</evidence>
<feature type="binding site" evidence="10">
    <location>
        <position position="186"/>
    </location>
    <ligand>
        <name>Zn(2+)</name>
        <dbReference type="ChEBI" id="CHEBI:29105"/>
        <label>1</label>
    </ligand>
</feature>
<feature type="signal peptide" evidence="12">
    <location>
        <begin position="1"/>
        <end position="21"/>
    </location>
</feature>
<dbReference type="InterPro" id="IPR021158">
    <property type="entry name" value="Pept_M10A_Zn_BS"/>
</dbReference>
<dbReference type="SUPFAM" id="SSF55486">
    <property type="entry name" value="Metalloproteases ('zincins'), catalytic domain"/>
    <property type="match status" value="1"/>
</dbReference>
<dbReference type="Gene3D" id="2.90.10.30">
    <property type="match status" value="1"/>
</dbReference>
<dbReference type="InterPro" id="IPR024079">
    <property type="entry name" value="MetalloPept_cat_dom_sf"/>
</dbReference>
<keyword evidence="16" id="KW-1185">Reference proteome</keyword>
<keyword evidence="4 12" id="KW-0732">Signal</keyword>
<feature type="binding site" evidence="10">
    <location>
        <position position="229"/>
    </location>
    <ligand>
        <name>Zn(2+)</name>
        <dbReference type="ChEBI" id="CHEBI:29105"/>
        <label>2</label>
        <note>catalytic</note>
    </ligand>
</feature>
<feature type="binding site" evidence="10">
    <location>
        <position position="171"/>
    </location>
    <ligand>
        <name>Zn(2+)</name>
        <dbReference type="ChEBI" id="CHEBI:29105"/>
        <label>1</label>
    </ligand>
</feature>
<dbReference type="GO" id="GO:0006508">
    <property type="term" value="P:proteolysis"/>
    <property type="evidence" value="ECO:0007669"/>
    <property type="project" value="UniProtKB-KW"/>
</dbReference>
<feature type="binding site" evidence="10">
    <location>
        <position position="179"/>
    </location>
    <ligand>
        <name>Ca(2+)</name>
        <dbReference type="ChEBI" id="CHEBI:29108"/>
        <label>3</label>
    </ligand>
</feature>
<gene>
    <name evidence="14" type="ORF">EDS130_LOCUS43107</name>
    <name evidence="15" type="ORF">XAT740_LOCUS46008</name>
</gene>
<dbReference type="GO" id="GO:0031012">
    <property type="term" value="C:extracellular matrix"/>
    <property type="evidence" value="ECO:0007669"/>
    <property type="project" value="InterPro"/>
</dbReference>
<dbReference type="InterPro" id="IPR001818">
    <property type="entry name" value="Pept_M10_metallopeptidase"/>
</dbReference>
<dbReference type="PANTHER" id="PTHR10201">
    <property type="entry name" value="MATRIX METALLOPROTEINASE"/>
    <property type="match status" value="1"/>
</dbReference>
<feature type="active site" evidence="9">
    <location>
        <position position="220"/>
    </location>
</feature>
<dbReference type="CDD" id="cd00028">
    <property type="entry name" value="B_lectin"/>
    <property type="match status" value="1"/>
</dbReference>
<feature type="binding site" description="in inhibited form" evidence="10">
    <location>
        <position position="94"/>
    </location>
    <ligand>
        <name>Zn(2+)</name>
        <dbReference type="ChEBI" id="CHEBI:29105"/>
        <label>2</label>
        <note>catalytic</note>
    </ligand>
</feature>
<evidence type="ECO:0000256" key="4">
    <source>
        <dbReference type="ARBA" id="ARBA00022729"/>
    </source>
</evidence>
<keyword evidence="10" id="KW-0106">Calcium</keyword>
<dbReference type="GO" id="GO:0008270">
    <property type="term" value="F:zinc ion binding"/>
    <property type="evidence" value="ECO:0007669"/>
    <property type="project" value="InterPro"/>
</dbReference>
<comment type="similarity">
    <text evidence="1">Belongs to the peptidase M10A family.</text>
</comment>
<organism evidence="14 17">
    <name type="scientific">Adineta ricciae</name>
    <name type="common">Rotifer</name>
    <dbReference type="NCBI Taxonomy" id="249248"/>
    <lineage>
        <taxon>Eukaryota</taxon>
        <taxon>Metazoa</taxon>
        <taxon>Spiralia</taxon>
        <taxon>Gnathifera</taxon>
        <taxon>Rotifera</taxon>
        <taxon>Eurotatoria</taxon>
        <taxon>Bdelloidea</taxon>
        <taxon>Adinetida</taxon>
        <taxon>Adinetidae</taxon>
        <taxon>Adineta</taxon>
    </lineage>
</organism>
<evidence type="ECO:0000256" key="9">
    <source>
        <dbReference type="PIRSR" id="PIRSR621190-1"/>
    </source>
</evidence>
<dbReference type="InterPro" id="IPR036365">
    <property type="entry name" value="PGBD-like_sf"/>
</dbReference>
<dbReference type="InterPro" id="IPR001480">
    <property type="entry name" value="Bulb-type_lectin_dom"/>
</dbReference>
<keyword evidence="3 10" id="KW-0479">Metal-binding</keyword>
<feature type="binding site" evidence="10">
    <location>
        <position position="173"/>
    </location>
    <ligand>
        <name>Zn(2+)</name>
        <dbReference type="ChEBI" id="CHEBI:29105"/>
        <label>1</label>
    </ligand>
</feature>
<evidence type="ECO:0000313" key="16">
    <source>
        <dbReference type="Proteomes" id="UP000663828"/>
    </source>
</evidence>
<dbReference type="SMART" id="SM00235">
    <property type="entry name" value="ZnMc"/>
    <property type="match status" value="1"/>
</dbReference>
<feature type="short sequence motif" description="Cysteine switch" evidence="11">
    <location>
        <begin position="92"/>
        <end position="99"/>
    </location>
</feature>
<evidence type="ECO:0000256" key="11">
    <source>
        <dbReference type="PIRSR" id="PIRSR621190-5"/>
    </source>
</evidence>
<name>A0A815TI13_ADIRI</name>
<evidence type="ECO:0000256" key="8">
    <source>
        <dbReference type="ARBA" id="ARBA00023145"/>
    </source>
</evidence>
<feature type="binding site" evidence="10">
    <location>
        <position position="196"/>
    </location>
    <ligand>
        <name>Zn(2+)</name>
        <dbReference type="ChEBI" id="CHEBI:29105"/>
        <label>1</label>
    </ligand>
</feature>
<comment type="caution">
    <text evidence="14">The sequence shown here is derived from an EMBL/GenBank/DDBJ whole genome shotgun (WGS) entry which is preliminary data.</text>
</comment>
<dbReference type="SMART" id="SM00108">
    <property type="entry name" value="B_lectin"/>
    <property type="match status" value="1"/>
</dbReference>
<evidence type="ECO:0000256" key="7">
    <source>
        <dbReference type="ARBA" id="ARBA00023049"/>
    </source>
</evidence>
<dbReference type="PROSITE" id="PS00546">
    <property type="entry name" value="CYSTEINE_SWITCH"/>
    <property type="match status" value="1"/>
</dbReference>
<keyword evidence="8" id="KW-0865">Zymogen</keyword>
<dbReference type="EMBL" id="CAJNOR010006103">
    <property type="protein sequence ID" value="CAF1585805.1"/>
    <property type="molecule type" value="Genomic_DNA"/>
</dbReference>
<dbReference type="SUPFAM" id="SSF47090">
    <property type="entry name" value="PGBD-like"/>
    <property type="match status" value="1"/>
</dbReference>
<dbReference type="PROSITE" id="PS50927">
    <property type="entry name" value="BULB_LECTIN"/>
    <property type="match status" value="1"/>
</dbReference>
<feature type="chain" id="PRO_5035607304" description="Bulb-type lectin domain-containing protein" evidence="12">
    <location>
        <begin position="22"/>
        <end position="531"/>
    </location>
</feature>
<dbReference type="Gene3D" id="3.40.390.10">
    <property type="entry name" value="Collagenase (Catalytic Domain)"/>
    <property type="match status" value="1"/>
</dbReference>
<evidence type="ECO:0000256" key="1">
    <source>
        <dbReference type="ARBA" id="ARBA00010370"/>
    </source>
</evidence>
<dbReference type="InterPro" id="IPR021190">
    <property type="entry name" value="Pept_M10A"/>
</dbReference>
<dbReference type="Proteomes" id="UP000663828">
    <property type="component" value="Unassembled WGS sequence"/>
</dbReference>
<dbReference type="InterPro" id="IPR033739">
    <property type="entry name" value="M10A_MMP"/>
</dbReference>
<dbReference type="PANTHER" id="PTHR10201:SF323">
    <property type="entry name" value="MATRIX METALLOPROTEINASE-21"/>
    <property type="match status" value="1"/>
</dbReference>
<feature type="binding site" evidence="10">
    <location>
        <position position="237"/>
    </location>
    <ligand>
        <name>Zn(2+)</name>
        <dbReference type="ChEBI" id="CHEBI:29105"/>
        <label>2</label>
        <note>catalytic</note>
    </ligand>
</feature>
<dbReference type="Proteomes" id="UP000663852">
    <property type="component" value="Unassembled WGS sequence"/>
</dbReference>
<evidence type="ECO:0000259" key="13">
    <source>
        <dbReference type="PROSITE" id="PS50927"/>
    </source>
</evidence>
<feature type="domain" description="Bulb-type lectin" evidence="13">
    <location>
        <begin position="267"/>
        <end position="383"/>
    </location>
</feature>
<dbReference type="GO" id="GO:0004222">
    <property type="term" value="F:metalloendopeptidase activity"/>
    <property type="evidence" value="ECO:0007669"/>
    <property type="project" value="InterPro"/>
</dbReference>
<feature type="binding site" evidence="10">
    <location>
        <position position="198"/>
    </location>
    <ligand>
        <name>Ca(2+)</name>
        <dbReference type="ChEBI" id="CHEBI:29108"/>
        <label>3</label>
    </ligand>
</feature>
<accession>A0A815TI13</accession>